<evidence type="ECO:0000256" key="5">
    <source>
        <dbReference type="RuleBase" id="RU365059"/>
    </source>
</evidence>
<dbReference type="PANTHER" id="PTHR21231:SF3">
    <property type="entry name" value="GPN-LOOP GTPASE 2"/>
    <property type="match status" value="1"/>
</dbReference>
<dbReference type="InterPro" id="IPR004130">
    <property type="entry name" value="Gpn"/>
</dbReference>
<comment type="function">
    <text evidence="5">Small GTPase required for proper localization of RNA polymerase II and III (RNAPII and RNAPIII). May act at an RNAP assembly step prior to nuclear import.</text>
</comment>
<dbReference type="GO" id="GO:0005737">
    <property type="term" value="C:cytoplasm"/>
    <property type="evidence" value="ECO:0007669"/>
    <property type="project" value="TreeGrafter"/>
</dbReference>
<accession>A0A1Y2HXF3</accession>
<dbReference type="EMBL" id="MCFL01000009">
    <property type="protein sequence ID" value="ORZ38403.1"/>
    <property type="molecule type" value="Genomic_DNA"/>
</dbReference>
<comment type="similarity">
    <text evidence="1 5">Belongs to the GPN-loop GTPase family.</text>
</comment>
<evidence type="ECO:0000256" key="2">
    <source>
        <dbReference type="ARBA" id="ARBA00022741"/>
    </source>
</evidence>
<evidence type="ECO:0000256" key="6">
    <source>
        <dbReference type="SAM" id="MobiDB-lite"/>
    </source>
</evidence>
<feature type="region of interest" description="Disordered" evidence="6">
    <location>
        <begin position="1"/>
        <end position="26"/>
    </location>
</feature>
<evidence type="ECO:0000256" key="4">
    <source>
        <dbReference type="ARBA" id="ARBA00023134"/>
    </source>
</evidence>
<organism evidence="7 8">
    <name type="scientific">Catenaria anguillulae PL171</name>
    <dbReference type="NCBI Taxonomy" id="765915"/>
    <lineage>
        <taxon>Eukaryota</taxon>
        <taxon>Fungi</taxon>
        <taxon>Fungi incertae sedis</taxon>
        <taxon>Blastocladiomycota</taxon>
        <taxon>Blastocladiomycetes</taxon>
        <taxon>Blastocladiales</taxon>
        <taxon>Catenariaceae</taxon>
        <taxon>Catenaria</taxon>
    </lineage>
</organism>
<gene>
    <name evidence="7" type="ORF">BCR44DRAFT_1459228</name>
</gene>
<dbReference type="GO" id="GO:0005525">
    <property type="term" value="F:GTP binding"/>
    <property type="evidence" value="ECO:0007669"/>
    <property type="project" value="UniProtKB-KW"/>
</dbReference>
<name>A0A1Y2HXF3_9FUNG</name>
<dbReference type="PANTHER" id="PTHR21231">
    <property type="entry name" value="XPA-BINDING PROTEIN 1-RELATED"/>
    <property type="match status" value="1"/>
</dbReference>
<dbReference type="STRING" id="765915.A0A1Y2HXF3"/>
<keyword evidence="8" id="KW-1185">Reference proteome</keyword>
<dbReference type="OrthoDB" id="5839at2759"/>
<feature type="compositionally biased region" description="Polar residues" evidence="6">
    <location>
        <begin position="1"/>
        <end position="13"/>
    </location>
</feature>
<keyword evidence="4 5" id="KW-0342">GTP-binding</keyword>
<dbReference type="FunFam" id="3.40.50.300:FF:000338">
    <property type="entry name" value="GPN-loop GTPase 2"/>
    <property type="match status" value="1"/>
</dbReference>
<evidence type="ECO:0000256" key="3">
    <source>
        <dbReference type="ARBA" id="ARBA00022801"/>
    </source>
</evidence>
<dbReference type="Gene3D" id="3.40.50.300">
    <property type="entry name" value="P-loop containing nucleotide triphosphate hydrolases"/>
    <property type="match status" value="1"/>
</dbReference>
<dbReference type="GO" id="GO:0003924">
    <property type="term" value="F:GTPase activity"/>
    <property type="evidence" value="ECO:0007669"/>
    <property type="project" value="TreeGrafter"/>
</dbReference>
<evidence type="ECO:0000313" key="7">
    <source>
        <dbReference type="EMBL" id="ORZ38403.1"/>
    </source>
</evidence>
<dbReference type="InterPro" id="IPR030231">
    <property type="entry name" value="Gpn2"/>
</dbReference>
<proteinExistence type="inferred from homology"/>
<keyword evidence="2 5" id="KW-0547">Nucleotide-binding</keyword>
<protein>
    <recommendedName>
        <fullName evidence="5">GPN-loop GTPase 2</fullName>
    </recommendedName>
</protein>
<reference evidence="7 8" key="1">
    <citation type="submission" date="2016-07" db="EMBL/GenBank/DDBJ databases">
        <title>Pervasive Adenine N6-methylation of Active Genes in Fungi.</title>
        <authorList>
            <consortium name="DOE Joint Genome Institute"/>
            <person name="Mondo S.J."/>
            <person name="Dannebaum R.O."/>
            <person name="Kuo R.C."/>
            <person name="Labutti K."/>
            <person name="Haridas S."/>
            <person name="Kuo A."/>
            <person name="Salamov A."/>
            <person name="Ahrendt S.R."/>
            <person name="Lipzen A."/>
            <person name="Sullivan W."/>
            <person name="Andreopoulos W.B."/>
            <person name="Clum A."/>
            <person name="Lindquist E."/>
            <person name="Daum C."/>
            <person name="Ramamoorthy G.K."/>
            <person name="Gryganskyi A."/>
            <person name="Culley D."/>
            <person name="Magnuson J.K."/>
            <person name="James T.Y."/>
            <person name="O'Malley M.A."/>
            <person name="Stajich J.E."/>
            <person name="Spatafora J.W."/>
            <person name="Visel A."/>
            <person name="Grigoriev I.V."/>
        </authorList>
    </citation>
    <scope>NUCLEOTIDE SEQUENCE [LARGE SCALE GENOMIC DNA]</scope>
    <source>
        <strain evidence="7 8">PL171</strain>
    </source>
</reference>
<evidence type="ECO:0000256" key="1">
    <source>
        <dbReference type="ARBA" id="ARBA00005290"/>
    </source>
</evidence>
<dbReference type="Pfam" id="PF03029">
    <property type="entry name" value="ATP_bind_1"/>
    <property type="match status" value="1"/>
</dbReference>
<dbReference type="CDD" id="cd17871">
    <property type="entry name" value="GPN2"/>
    <property type="match status" value="1"/>
</dbReference>
<keyword evidence="3 5" id="KW-0378">Hydrolase</keyword>
<evidence type="ECO:0000313" key="8">
    <source>
        <dbReference type="Proteomes" id="UP000193411"/>
    </source>
</evidence>
<dbReference type="AlphaFoldDB" id="A0A1Y2HXF3"/>
<dbReference type="InterPro" id="IPR027417">
    <property type="entry name" value="P-loop_NTPase"/>
</dbReference>
<sequence length="394" mass="43043">MSMSMSKSHNKQPFGQLVIGPPGSGKSTYSRALKHAFTQLGRPTVLVNLDPANDSTDSNDSTNTSIDIDIDIAHLISLQDAMDEFGLGPNGALVYCLEYLAANLDWLRHQLAPHLDQGSYFLFDLPGQVELFSHHSAIQSIIHLLTSRSANINMRLTVVQLMDAHHLLSPSSTLSNYKYLSAVLFVLQSMMHLELPQVNLLSKIDLAASQAHAYGHSLPLRLSAYTHPDDIHLLLPSTPPDDTSSSSSPLSSKLNKLNKELADFISDYALVEFLPFAVTDPMCLQAAITLVDKASGYAYGAIAGDVSVAALIDEVVEKYDAELRHHTSQLDADEHEHDFGSEGVSAQPGMEHLDQDMFDRWNRLQREVAVGKSGGASTGTIDKVGVKDIMERLV</sequence>
<comment type="subunit">
    <text evidence="5">Binds to RNA polymerase II (RNAPII).</text>
</comment>
<dbReference type="Proteomes" id="UP000193411">
    <property type="component" value="Unassembled WGS sequence"/>
</dbReference>
<comment type="caution">
    <text evidence="7">The sequence shown here is derived from an EMBL/GenBank/DDBJ whole genome shotgun (WGS) entry which is preliminary data.</text>
</comment>
<dbReference type="SUPFAM" id="SSF52540">
    <property type="entry name" value="P-loop containing nucleoside triphosphate hydrolases"/>
    <property type="match status" value="1"/>
</dbReference>